<dbReference type="AlphaFoldDB" id="A0A166F9I2"/>
<evidence type="ECO:0000256" key="4">
    <source>
        <dbReference type="ARBA" id="ARBA00022490"/>
    </source>
</evidence>
<dbReference type="Pfam" id="PF00701">
    <property type="entry name" value="DHDPS"/>
    <property type="match status" value="1"/>
</dbReference>
<dbReference type="EMBL" id="LWMT01000019">
    <property type="protein sequence ID" value="KZX17439.1"/>
    <property type="molecule type" value="Genomic_DNA"/>
</dbReference>
<evidence type="ECO:0000256" key="9">
    <source>
        <dbReference type="ARBA" id="ARBA00023270"/>
    </source>
</evidence>
<feature type="binding site" evidence="11 13">
    <location>
        <position position="209"/>
    </location>
    <ligand>
        <name>pyruvate</name>
        <dbReference type="ChEBI" id="CHEBI:15361"/>
    </ligand>
</feature>
<sequence>MKFEGTSVAMVTPFTKNDEIDEEGFRFNINRLIDGGVEGLLAAGTTGESATITLNEQMRLIELLVDEANNKAYTIAGAGSNSSRESLELVKHAEDVGADSALVITPYYNKPQAHGLIEHYKLINDSTNIPIILYNVPSRTGTDMDVETMVEIAKFDNIVGVKEANPDLDKISRIKKALAIEGIENDFTILSGNDDLTLPIMSLGGKGVVSVAANISPKGVSDMVRYALKGDYESALKIHYELYNLMKILFCESNPVPSKFVLNAMGIPAGHVRLPLTDLKDKSKIAIKDVLNDLSLI</sequence>
<dbReference type="PRINTS" id="PR00146">
    <property type="entry name" value="DHPICSNTHASE"/>
</dbReference>
<comment type="pathway">
    <text evidence="2 11">Amino-acid biosynthesis; L-lysine biosynthesis via DAP pathway; (S)-tetrahydrodipicolinate from L-aspartate: step 3/4.</text>
</comment>
<evidence type="ECO:0000256" key="1">
    <source>
        <dbReference type="ARBA" id="ARBA00003294"/>
    </source>
</evidence>
<evidence type="ECO:0000313" key="16">
    <source>
        <dbReference type="Proteomes" id="UP000077066"/>
    </source>
</evidence>
<evidence type="ECO:0000256" key="7">
    <source>
        <dbReference type="ARBA" id="ARBA00023154"/>
    </source>
</evidence>
<keyword evidence="5 11" id="KW-0028">Amino-acid biosynthesis</keyword>
<feature type="site" description="L-lysine inhibitor binding; via carbonyl oxygen" evidence="14">
    <location>
        <position position="50"/>
    </location>
</feature>
<dbReference type="PIRSF" id="PIRSF001365">
    <property type="entry name" value="DHDPS"/>
    <property type="match status" value="1"/>
</dbReference>
<dbReference type="GO" id="GO:0019877">
    <property type="term" value="P:diaminopimelate biosynthetic process"/>
    <property type="evidence" value="ECO:0007669"/>
    <property type="project" value="UniProtKB-UniRule"/>
</dbReference>
<accession>A0A166F9I2</accession>
<feature type="active site" description="Schiff-base intermediate with substrate" evidence="11 12">
    <location>
        <position position="162"/>
    </location>
</feature>
<dbReference type="OrthoDB" id="33636at2157"/>
<dbReference type="GO" id="GO:0005737">
    <property type="term" value="C:cytoplasm"/>
    <property type="evidence" value="ECO:0007669"/>
    <property type="project" value="UniProtKB-SubCell"/>
</dbReference>
<keyword evidence="16" id="KW-1185">Reference proteome</keyword>
<feature type="site" description="Part of a proton relay during catalysis" evidence="11 14">
    <location>
        <position position="108"/>
    </location>
</feature>
<evidence type="ECO:0000256" key="12">
    <source>
        <dbReference type="PIRSR" id="PIRSR001365-1"/>
    </source>
</evidence>
<dbReference type="STRING" id="55758.MBFIL_01650"/>
<dbReference type="HAMAP" id="MF_00418">
    <property type="entry name" value="DapA"/>
    <property type="match status" value="1"/>
</dbReference>
<comment type="subunit">
    <text evidence="11">Homotetramer; dimer of dimers.</text>
</comment>
<feature type="site" description="L-lysine inhibitor binding" evidence="14">
    <location>
        <position position="85"/>
    </location>
</feature>
<evidence type="ECO:0000313" key="15">
    <source>
        <dbReference type="EMBL" id="KZX17439.1"/>
    </source>
</evidence>
<comment type="similarity">
    <text evidence="11">Belongs to the DapA family.</text>
</comment>
<evidence type="ECO:0000256" key="11">
    <source>
        <dbReference type="HAMAP-Rule" id="MF_00418"/>
    </source>
</evidence>
<organism evidence="15 16">
    <name type="scientific">Methanobrevibacter filiformis</name>
    <dbReference type="NCBI Taxonomy" id="55758"/>
    <lineage>
        <taxon>Archaea</taxon>
        <taxon>Methanobacteriati</taxon>
        <taxon>Methanobacteriota</taxon>
        <taxon>Methanomada group</taxon>
        <taxon>Methanobacteria</taxon>
        <taxon>Methanobacteriales</taxon>
        <taxon>Methanobacteriaceae</taxon>
        <taxon>Methanobrevibacter</taxon>
    </lineage>
</organism>
<keyword evidence="7 11" id="KW-0457">Lysine biosynthesis</keyword>
<dbReference type="PATRIC" id="fig|55758.3.peg.185"/>
<evidence type="ECO:0000256" key="6">
    <source>
        <dbReference type="ARBA" id="ARBA00022915"/>
    </source>
</evidence>
<keyword evidence="9 11" id="KW-0704">Schiff base</keyword>
<dbReference type="CDD" id="cd00950">
    <property type="entry name" value="DHDPS"/>
    <property type="match status" value="1"/>
</dbReference>
<evidence type="ECO:0000256" key="3">
    <source>
        <dbReference type="ARBA" id="ARBA00012086"/>
    </source>
</evidence>
<dbReference type="SUPFAM" id="SSF51569">
    <property type="entry name" value="Aldolase"/>
    <property type="match status" value="1"/>
</dbReference>
<keyword evidence="4 11" id="KW-0963">Cytoplasm</keyword>
<comment type="caution">
    <text evidence="11">Was originally thought to be a dihydrodipicolinate synthase (DHDPS), catalyzing the condensation of (S)-aspartate-beta-semialdehyde [(S)-ASA] and pyruvate to dihydrodipicolinate (DHDP). However, it was shown in E.coli that the product of the enzymatic reaction is not dihydrodipicolinate but in fact (4S)-4-hydroxy-2,3,4,5-tetrahydro-(2S)-dipicolinic acid (HTPA), and that the consecutive dehydration reaction leading to DHDP is not spontaneous but catalyzed by DapB.</text>
</comment>
<feature type="binding site" evidence="11 13">
    <location>
        <position position="46"/>
    </location>
    <ligand>
        <name>pyruvate</name>
        <dbReference type="ChEBI" id="CHEBI:15361"/>
    </ligand>
</feature>
<name>A0A166F9I2_9EURY</name>
<dbReference type="PROSITE" id="PS00666">
    <property type="entry name" value="DHDPS_2"/>
    <property type="match status" value="1"/>
</dbReference>
<evidence type="ECO:0000256" key="8">
    <source>
        <dbReference type="ARBA" id="ARBA00023239"/>
    </source>
</evidence>
<dbReference type="GO" id="GO:0008840">
    <property type="term" value="F:4-hydroxy-tetrahydrodipicolinate synthase activity"/>
    <property type="evidence" value="ECO:0007669"/>
    <property type="project" value="UniProtKB-UniRule"/>
</dbReference>
<feature type="active site" description="Proton donor/acceptor" evidence="11 12">
    <location>
        <position position="134"/>
    </location>
</feature>
<dbReference type="GO" id="GO:0008675">
    <property type="term" value="F:2-dehydro-3-deoxy-phosphogluconate aldolase activity"/>
    <property type="evidence" value="ECO:0007669"/>
    <property type="project" value="UniProtKB-ARBA"/>
</dbReference>
<dbReference type="Gene3D" id="3.20.20.70">
    <property type="entry name" value="Aldolase class I"/>
    <property type="match status" value="1"/>
</dbReference>
<dbReference type="InterPro" id="IPR020624">
    <property type="entry name" value="Schiff_base-form_aldolases_CS"/>
</dbReference>
<comment type="subcellular location">
    <subcellularLocation>
        <location evidence="11">Cytoplasm</location>
    </subcellularLocation>
</comment>
<dbReference type="NCBIfam" id="TIGR00674">
    <property type="entry name" value="dapA"/>
    <property type="match status" value="1"/>
</dbReference>
<protein>
    <recommendedName>
        <fullName evidence="3 11">4-hydroxy-tetrahydrodipicolinate synthase</fullName>
        <shortName evidence="11">HTPA synthase</shortName>
        <ecNumber evidence="3 11">4.3.3.7</ecNumber>
    </recommendedName>
</protein>
<dbReference type="PANTHER" id="PTHR12128">
    <property type="entry name" value="DIHYDRODIPICOLINATE SYNTHASE"/>
    <property type="match status" value="1"/>
</dbReference>
<comment type="catalytic activity">
    <reaction evidence="10 11">
        <text>L-aspartate 4-semialdehyde + pyruvate = (2S,4S)-4-hydroxy-2,3,4,5-tetrahydrodipicolinate + H2O + H(+)</text>
        <dbReference type="Rhea" id="RHEA:34171"/>
        <dbReference type="ChEBI" id="CHEBI:15361"/>
        <dbReference type="ChEBI" id="CHEBI:15377"/>
        <dbReference type="ChEBI" id="CHEBI:15378"/>
        <dbReference type="ChEBI" id="CHEBI:67139"/>
        <dbReference type="ChEBI" id="CHEBI:537519"/>
        <dbReference type="EC" id="4.3.3.7"/>
    </reaction>
</comment>
<evidence type="ECO:0000256" key="13">
    <source>
        <dbReference type="PIRSR" id="PIRSR001365-2"/>
    </source>
</evidence>
<dbReference type="InterPro" id="IPR002220">
    <property type="entry name" value="DapA-like"/>
</dbReference>
<comment type="function">
    <text evidence="1 11">Catalyzes the condensation of (S)-aspartate-beta-semialdehyde [(S)-ASA] and pyruvate to 4-hydroxy-tetrahydrodipicolinate (HTPA).</text>
</comment>
<feature type="site" description="Part of a proton relay during catalysis" evidence="14">
    <location>
        <position position="107"/>
    </location>
</feature>
<evidence type="ECO:0000256" key="2">
    <source>
        <dbReference type="ARBA" id="ARBA00005120"/>
    </source>
</evidence>
<dbReference type="GO" id="GO:0009089">
    <property type="term" value="P:lysine biosynthetic process via diaminopimelate"/>
    <property type="evidence" value="ECO:0007669"/>
    <property type="project" value="UniProtKB-UniRule"/>
</dbReference>
<dbReference type="RefSeq" id="WP_066970535.1">
    <property type="nucleotide sequence ID" value="NZ_LWMT01000019.1"/>
</dbReference>
<proteinExistence type="inferred from homology"/>
<dbReference type="Proteomes" id="UP000077066">
    <property type="component" value="Unassembled WGS sequence"/>
</dbReference>
<dbReference type="SMART" id="SM01130">
    <property type="entry name" value="DHDPS"/>
    <property type="match status" value="1"/>
</dbReference>
<evidence type="ECO:0000256" key="10">
    <source>
        <dbReference type="ARBA" id="ARBA00047836"/>
    </source>
</evidence>
<feature type="site" description="Part of a proton relay during catalysis" evidence="11 14">
    <location>
        <position position="45"/>
    </location>
</feature>
<keyword evidence="8 11" id="KW-0456">Lyase</keyword>
<dbReference type="InterPro" id="IPR013785">
    <property type="entry name" value="Aldolase_TIM"/>
</dbReference>
<reference evidence="15 16" key="1">
    <citation type="submission" date="2016-04" db="EMBL/GenBank/DDBJ databases">
        <title>Genome sequence of Methanobrevibacter filiformis DSM 11501.</title>
        <authorList>
            <person name="Poehlein A."/>
            <person name="Seedorf H."/>
            <person name="Daniel R."/>
        </authorList>
    </citation>
    <scope>NUCLEOTIDE SEQUENCE [LARGE SCALE GENOMIC DNA]</scope>
    <source>
        <strain evidence="15 16">DSM 11501</strain>
    </source>
</reference>
<keyword evidence="6 11" id="KW-0220">Diaminopimelate biosynthesis</keyword>
<feature type="site" description="L-lysine inhibitor binding" evidence="14">
    <location>
        <position position="81"/>
    </location>
</feature>
<evidence type="ECO:0000256" key="5">
    <source>
        <dbReference type="ARBA" id="ARBA00022605"/>
    </source>
</evidence>
<dbReference type="InterPro" id="IPR005263">
    <property type="entry name" value="DapA"/>
</dbReference>
<comment type="caution">
    <text evidence="15">The sequence shown here is derived from an EMBL/GenBank/DDBJ whole genome shotgun (WGS) entry which is preliminary data.</text>
</comment>
<evidence type="ECO:0000256" key="14">
    <source>
        <dbReference type="PIRSR" id="PIRSR001365-3"/>
    </source>
</evidence>
<dbReference type="UniPathway" id="UPA00034">
    <property type="reaction ID" value="UER00017"/>
</dbReference>
<dbReference type="InterPro" id="IPR020625">
    <property type="entry name" value="Schiff_base-form_aldolases_AS"/>
</dbReference>
<dbReference type="PANTHER" id="PTHR12128:SF66">
    <property type="entry name" value="4-HYDROXY-2-OXOGLUTARATE ALDOLASE, MITOCHONDRIAL"/>
    <property type="match status" value="1"/>
</dbReference>
<gene>
    <name evidence="11 15" type="primary">dapA</name>
    <name evidence="15" type="ORF">MBFIL_01650</name>
</gene>
<dbReference type="EC" id="4.3.3.7" evidence="3 11"/>
<dbReference type="PROSITE" id="PS00665">
    <property type="entry name" value="DHDPS_1"/>
    <property type="match status" value="1"/>
</dbReference>